<dbReference type="PROSITE" id="PS51819">
    <property type="entry name" value="VOC"/>
    <property type="match status" value="1"/>
</dbReference>
<comment type="caution">
    <text evidence="2">The sequence shown here is derived from an EMBL/GenBank/DDBJ whole genome shotgun (WGS) entry which is preliminary data.</text>
</comment>
<proteinExistence type="predicted"/>
<protein>
    <submittedName>
        <fullName evidence="2">Glyoxalase</fullName>
    </submittedName>
</protein>
<accession>A0A263DA13</accession>
<dbReference type="InterPro" id="IPR029068">
    <property type="entry name" value="Glyas_Bleomycin-R_OHBP_Dase"/>
</dbReference>
<dbReference type="EMBL" id="NKYE01000001">
    <property type="protein sequence ID" value="OZM75019.1"/>
    <property type="molecule type" value="Genomic_DNA"/>
</dbReference>
<dbReference type="InterPro" id="IPR041581">
    <property type="entry name" value="Glyoxalase_6"/>
</dbReference>
<dbReference type="InParanoid" id="A0A263DA13"/>
<organism evidence="2 3">
    <name type="scientific">Amycolatopsis antarctica</name>
    <dbReference type="NCBI Taxonomy" id="1854586"/>
    <lineage>
        <taxon>Bacteria</taxon>
        <taxon>Bacillati</taxon>
        <taxon>Actinomycetota</taxon>
        <taxon>Actinomycetes</taxon>
        <taxon>Pseudonocardiales</taxon>
        <taxon>Pseudonocardiaceae</taxon>
        <taxon>Amycolatopsis</taxon>
    </lineage>
</organism>
<dbReference type="Gene3D" id="3.10.180.10">
    <property type="entry name" value="2,3-Dihydroxybiphenyl 1,2-Dioxygenase, domain 1"/>
    <property type="match status" value="1"/>
</dbReference>
<feature type="domain" description="VOC" evidence="1">
    <location>
        <begin position="1"/>
        <end position="107"/>
    </location>
</feature>
<dbReference type="SUPFAM" id="SSF54593">
    <property type="entry name" value="Glyoxalase/Bleomycin resistance protein/Dihydroxybiphenyl dioxygenase"/>
    <property type="match status" value="1"/>
</dbReference>
<evidence type="ECO:0000259" key="1">
    <source>
        <dbReference type="PROSITE" id="PS51819"/>
    </source>
</evidence>
<gene>
    <name evidence="2" type="ORF">CFN78_02195</name>
</gene>
<dbReference type="CDD" id="cd06587">
    <property type="entry name" value="VOC"/>
    <property type="match status" value="1"/>
</dbReference>
<evidence type="ECO:0000313" key="3">
    <source>
        <dbReference type="Proteomes" id="UP000242444"/>
    </source>
</evidence>
<reference evidence="2 3" key="1">
    <citation type="submission" date="2017-07" db="EMBL/GenBank/DDBJ databases">
        <title>Amycolatopsis antarcticus sp. nov., isolated from the surface of an Antarcticus brown macroalga.</title>
        <authorList>
            <person name="Wang J."/>
            <person name="Leiva S."/>
            <person name="Huang J."/>
            <person name="Huang Y."/>
        </authorList>
    </citation>
    <scope>NUCLEOTIDE SEQUENCE [LARGE SCALE GENOMIC DNA]</scope>
    <source>
        <strain evidence="2 3">AU-G6</strain>
    </source>
</reference>
<sequence>MAGILVKDHDAAVEWYGRALGRPADTVPMPGYCAEWIIGEGAMIQVVHDPERGGRSSVSLVVPSIDEHIAALREAGIDTPERTTVPGFIHYVTVADPEGNQFTLVESLTGS</sequence>
<dbReference type="Pfam" id="PF18029">
    <property type="entry name" value="Glyoxalase_6"/>
    <property type="match status" value="1"/>
</dbReference>
<dbReference type="AlphaFoldDB" id="A0A263DA13"/>
<dbReference type="Proteomes" id="UP000242444">
    <property type="component" value="Unassembled WGS sequence"/>
</dbReference>
<evidence type="ECO:0000313" key="2">
    <source>
        <dbReference type="EMBL" id="OZM75019.1"/>
    </source>
</evidence>
<keyword evidence="3" id="KW-1185">Reference proteome</keyword>
<name>A0A263DA13_9PSEU</name>
<dbReference type="InterPro" id="IPR037523">
    <property type="entry name" value="VOC_core"/>
</dbReference>